<protein>
    <recommendedName>
        <fullName evidence="5">Secreted protein</fullName>
    </recommendedName>
</protein>
<evidence type="ECO:0000313" key="3">
    <source>
        <dbReference type="EMBL" id="ROL53469.1"/>
    </source>
</evidence>
<accession>A0A3N0Z4R1</accession>
<evidence type="ECO:0000256" key="1">
    <source>
        <dbReference type="SAM" id="MobiDB-lite"/>
    </source>
</evidence>
<feature type="signal peptide" evidence="2">
    <location>
        <begin position="1"/>
        <end position="19"/>
    </location>
</feature>
<keyword evidence="2" id="KW-0732">Signal</keyword>
<organism evidence="3 4">
    <name type="scientific">Anabarilius grahami</name>
    <name type="common">Kanglang fish</name>
    <name type="synonym">Barilius grahami</name>
    <dbReference type="NCBI Taxonomy" id="495550"/>
    <lineage>
        <taxon>Eukaryota</taxon>
        <taxon>Metazoa</taxon>
        <taxon>Chordata</taxon>
        <taxon>Craniata</taxon>
        <taxon>Vertebrata</taxon>
        <taxon>Euteleostomi</taxon>
        <taxon>Actinopterygii</taxon>
        <taxon>Neopterygii</taxon>
        <taxon>Teleostei</taxon>
        <taxon>Ostariophysi</taxon>
        <taxon>Cypriniformes</taxon>
        <taxon>Xenocyprididae</taxon>
        <taxon>Xenocypridinae</taxon>
        <taxon>Xenocypridinae incertae sedis</taxon>
        <taxon>Anabarilius</taxon>
    </lineage>
</organism>
<feature type="region of interest" description="Disordered" evidence="1">
    <location>
        <begin position="79"/>
        <end position="126"/>
    </location>
</feature>
<dbReference type="AlphaFoldDB" id="A0A3N0Z4R1"/>
<evidence type="ECO:0000256" key="2">
    <source>
        <dbReference type="SAM" id="SignalP"/>
    </source>
</evidence>
<feature type="compositionally biased region" description="Basic and acidic residues" evidence="1">
    <location>
        <begin position="115"/>
        <end position="126"/>
    </location>
</feature>
<evidence type="ECO:0008006" key="5">
    <source>
        <dbReference type="Google" id="ProtNLM"/>
    </source>
</evidence>
<sequence>MRPSWVVFLINTLWALLRGIKRDGTVDDGNPVAQQHSSAAVPASSAVNYANLISGTHRSSALCVRVCVLSLTQAGVQMRLRPREQREPRERSPMAAQQSQNEGEDNEPVRCASDILEHAQKDKSGN</sequence>
<keyword evidence="4" id="KW-1185">Reference proteome</keyword>
<feature type="chain" id="PRO_5017953772" description="Secreted protein" evidence="2">
    <location>
        <begin position="20"/>
        <end position="126"/>
    </location>
</feature>
<feature type="compositionally biased region" description="Basic and acidic residues" evidence="1">
    <location>
        <begin position="81"/>
        <end position="92"/>
    </location>
</feature>
<dbReference type="EMBL" id="RJVU01008982">
    <property type="protein sequence ID" value="ROL53469.1"/>
    <property type="molecule type" value="Genomic_DNA"/>
</dbReference>
<evidence type="ECO:0000313" key="4">
    <source>
        <dbReference type="Proteomes" id="UP000281406"/>
    </source>
</evidence>
<comment type="caution">
    <text evidence="3">The sequence shown here is derived from an EMBL/GenBank/DDBJ whole genome shotgun (WGS) entry which is preliminary data.</text>
</comment>
<proteinExistence type="predicted"/>
<name>A0A3N0Z4R1_ANAGA</name>
<dbReference type="Proteomes" id="UP000281406">
    <property type="component" value="Unassembled WGS sequence"/>
</dbReference>
<gene>
    <name evidence="3" type="ORF">DPX16_20175</name>
</gene>
<reference evidence="3 4" key="1">
    <citation type="submission" date="2018-10" db="EMBL/GenBank/DDBJ databases">
        <title>Genome assembly for a Yunnan-Guizhou Plateau 3E fish, Anabarilius grahami (Regan), and its evolutionary and genetic applications.</title>
        <authorList>
            <person name="Jiang W."/>
        </authorList>
    </citation>
    <scope>NUCLEOTIDE SEQUENCE [LARGE SCALE GENOMIC DNA]</scope>
    <source>
        <strain evidence="3">AG-KIZ</strain>
        <tissue evidence="3">Muscle</tissue>
    </source>
</reference>